<evidence type="ECO:0000259" key="5">
    <source>
        <dbReference type="Pfam" id="PF12012"/>
    </source>
</evidence>
<reference evidence="6" key="1">
    <citation type="submission" date="2019-08" db="EMBL/GenBank/DDBJ databases">
        <title>The improved chromosome-level genome for the pearl oyster Pinctada fucata martensii using PacBio sequencing and Hi-C.</title>
        <authorList>
            <person name="Zheng Z."/>
        </authorList>
    </citation>
    <scope>NUCLEOTIDE SEQUENCE</scope>
    <source>
        <strain evidence="6">ZZ-2019</strain>
        <tissue evidence="6">Adductor muscle</tissue>
    </source>
</reference>
<keyword evidence="3" id="KW-0832">Ubl conjugation</keyword>
<evidence type="ECO:0000256" key="1">
    <source>
        <dbReference type="ARBA" id="ARBA00022499"/>
    </source>
</evidence>
<proteinExistence type="predicted"/>
<keyword evidence="7" id="KW-1185">Reference proteome</keyword>
<dbReference type="GO" id="GO:0006310">
    <property type="term" value="P:DNA recombination"/>
    <property type="evidence" value="ECO:0007669"/>
    <property type="project" value="UniProtKB-KW"/>
</dbReference>
<evidence type="ECO:0000313" key="6">
    <source>
        <dbReference type="EMBL" id="KAK3092032.1"/>
    </source>
</evidence>
<accession>A0AA88XXF7</accession>
<dbReference type="InterPro" id="IPR011010">
    <property type="entry name" value="DNA_brk_join_enz"/>
</dbReference>
<dbReference type="Gene3D" id="1.10.443.10">
    <property type="entry name" value="Intergrase catalytic core"/>
    <property type="match status" value="1"/>
</dbReference>
<evidence type="ECO:0000256" key="4">
    <source>
        <dbReference type="ARBA" id="ARBA00023172"/>
    </source>
</evidence>
<dbReference type="SUPFAM" id="SSF56349">
    <property type="entry name" value="DNA breaking-rejoining enzymes"/>
    <property type="match status" value="1"/>
</dbReference>
<comment type="caution">
    <text evidence="6">The sequence shown here is derived from an EMBL/GenBank/DDBJ whole genome shotgun (WGS) entry which is preliminary data.</text>
</comment>
<dbReference type="InterPro" id="IPR042838">
    <property type="entry name" value="KIAA1958"/>
</dbReference>
<dbReference type="GO" id="GO:0003677">
    <property type="term" value="F:DNA binding"/>
    <property type="evidence" value="ECO:0007669"/>
    <property type="project" value="InterPro"/>
</dbReference>
<keyword evidence="4" id="KW-0233">DNA recombination</keyword>
<dbReference type="PANTHER" id="PTHR46963">
    <property type="entry name" value="SIMILAR TO RIKEN CDNA E130308A19"/>
    <property type="match status" value="1"/>
</dbReference>
<evidence type="ECO:0000256" key="2">
    <source>
        <dbReference type="ARBA" id="ARBA00022553"/>
    </source>
</evidence>
<dbReference type="EMBL" id="VSWD01000010">
    <property type="protein sequence ID" value="KAK3092032.1"/>
    <property type="molecule type" value="Genomic_DNA"/>
</dbReference>
<feature type="domain" description="ZMYM2-like/QRICH1 C-terminal" evidence="5">
    <location>
        <begin position="200"/>
        <end position="351"/>
    </location>
</feature>
<evidence type="ECO:0000313" key="7">
    <source>
        <dbReference type="Proteomes" id="UP001186944"/>
    </source>
</evidence>
<protein>
    <recommendedName>
        <fullName evidence="5">ZMYM2-like/QRICH1 C-terminal domain-containing protein</fullName>
    </recommendedName>
</protein>
<dbReference type="Pfam" id="PF12012">
    <property type="entry name" value="DUF3504"/>
    <property type="match status" value="1"/>
</dbReference>
<keyword evidence="2" id="KW-0597">Phosphoprotein</keyword>
<keyword evidence="1" id="KW-1017">Isopeptide bond</keyword>
<dbReference type="PANTHER" id="PTHR46963:SF2">
    <property type="match status" value="1"/>
</dbReference>
<dbReference type="GO" id="GO:0015074">
    <property type="term" value="P:DNA integration"/>
    <property type="evidence" value="ECO:0007669"/>
    <property type="project" value="InterPro"/>
</dbReference>
<evidence type="ECO:0000256" key="3">
    <source>
        <dbReference type="ARBA" id="ARBA00022843"/>
    </source>
</evidence>
<dbReference type="InterPro" id="IPR021893">
    <property type="entry name" value="ZMYM2-like_C"/>
</dbReference>
<dbReference type="Proteomes" id="UP001186944">
    <property type="component" value="Unassembled WGS sequence"/>
</dbReference>
<sequence length="524" mass="59646">MFADDELYNEINVPNVDEILISLLNTATSAVQDVFSAASDQIQNEYVTQNQSLPQLHGQNTTSASRFVSTDVNSFIERNKNLNTERKTSGHMNLLTEYLNYKNEIREIHEIPPTDLDVILASFFVEVRQKNGSEYEPISLRSMLGSFERELKQRNYPESLISSHKFNRCRLALKSKQKDLKKKGMGNKPKTAERITDSDIEALYLSGELGTSTPNSILNTLWYNNTLLFGMRGGAEEHRSLRWGDVRLAYDVELKKEYLEYNERQTKTRTGADVSLYRNKPRMYAMAENPQRCPIEVYKTYRDKRPAQYSAPDDPFYVAATTKHNPGPHYAWFSRCPVGVNKLRSMMKRMVSNADLKSDKRLTNTSVRKHLCQKLLENNVPGTQAIQITGHKNPNSLNNYRSINNAQKENISSLLCDSENRHVRLSIRSVQSPETGVCLQMSSNQHATSNQNSDKSLFSGSVIHGGVFNITLNNFFGTEPPKRKRVCVIDSDSDCVPRCVTFKTCVTVYYVIKLVSCYGHIILC</sequence>
<gene>
    <name evidence="6" type="ORF">FSP39_024563</name>
</gene>
<organism evidence="6 7">
    <name type="scientific">Pinctada imbricata</name>
    <name type="common">Atlantic pearl-oyster</name>
    <name type="synonym">Pinctada martensii</name>
    <dbReference type="NCBI Taxonomy" id="66713"/>
    <lineage>
        <taxon>Eukaryota</taxon>
        <taxon>Metazoa</taxon>
        <taxon>Spiralia</taxon>
        <taxon>Lophotrochozoa</taxon>
        <taxon>Mollusca</taxon>
        <taxon>Bivalvia</taxon>
        <taxon>Autobranchia</taxon>
        <taxon>Pteriomorphia</taxon>
        <taxon>Pterioida</taxon>
        <taxon>Pterioidea</taxon>
        <taxon>Pteriidae</taxon>
        <taxon>Pinctada</taxon>
    </lineage>
</organism>
<dbReference type="InterPro" id="IPR013762">
    <property type="entry name" value="Integrase-like_cat_sf"/>
</dbReference>
<dbReference type="AlphaFoldDB" id="A0AA88XXF7"/>
<name>A0AA88XXF7_PINIB</name>